<gene>
    <name evidence="2" type="ORF">F511_15027</name>
</gene>
<protein>
    <submittedName>
        <fullName evidence="2">Uncharacterized protein</fullName>
    </submittedName>
</protein>
<evidence type="ECO:0000256" key="1">
    <source>
        <dbReference type="SAM" id="MobiDB-lite"/>
    </source>
</evidence>
<dbReference type="AlphaFoldDB" id="A0A2Z7D6I1"/>
<reference evidence="2 3" key="1">
    <citation type="journal article" date="2015" name="Proc. Natl. Acad. Sci. U.S.A.">
        <title>The resurrection genome of Boea hygrometrica: A blueprint for survival of dehydration.</title>
        <authorList>
            <person name="Xiao L."/>
            <person name="Yang G."/>
            <person name="Zhang L."/>
            <person name="Yang X."/>
            <person name="Zhao S."/>
            <person name="Ji Z."/>
            <person name="Zhou Q."/>
            <person name="Hu M."/>
            <person name="Wang Y."/>
            <person name="Chen M."/>
            <person name="Xu Y."/>
            <person name="Jin H."/>
            <person name="Xiao X."/>
            <person name="Hu G."/>
            <person name="Bao F."/>
            <person name="Hu Y."/>
            <person name="Wan P."/>
            <person name="Li L."/>
            <person name="Deng X."/>
            <person name="Kuang T."/>
            <person name="Xiang C."/>
            <person name="Zhu J.K."/>
            <person name="Oliver M.J."/>
            <person name="He Y."/>
        </authorList>
    </citation>
    <scope>NUCLEOTIDE SEQUENCE [LARGE SCALE GENOMIC DNA]</scope>
    <source>
        <strain evidence="3">cv. XS01</strain>
    </source>
</reference>
<evidence type="ECO:0000313" key="2">
    <source>
        <dbReference type="EMBL" id="KZV52878.1"/>
    </source>
</evidence>
<feature type="region of interest" description="Disordered" evidence="1">
    <location>
        <begin position="1"/>
        <end position="35"/>
    </location>
</feature>
<proteinExistence type="predicted"/>
<sequence length="529" mass="58919">MSLSQQASPVAARLQPSSPFSHDQRSTNDAAAAGQQRAILRGTTAREAADCATFARSGATSAHLHHDLIGDDRRNNLHEAAPTIRPPCATRAHGITDSACKNQLVVVSVQYGPFNTYIPIRSTTIGKSRVARDPIAMHTSWRSNSDIASVTSIGYLKASGESSTTKHQILHASGPHPIPPPNDPKSTTIGKSRVARDPIAMRTSWRSNSDIAIVTSIGYPRMSTSVNPRQRCIDSYMHRGLTQSRRLVTPIAIQEAKKMRRWSWNEEVQQEATVISRKIQQMRRDALDMMKRDAKEKRRRRGGNSAESYSAISRCYLEIAIAKRCRLHKLIRQRFALALKIQQMLFAMRKFSRDFSQEKPAGSSSIQSRAYLNQLLLYIFSREIQCPVARNPGAKNHRSSKAQQLKNDSAAKQLTTYEELSNWMSTAELNSNGESDKKPAKEKDTSTVPLSSVTQLRLLCKLRSLGVLTAAGCGIGSVHAVVRSNLLVEPSRWKKGRCRILKSELPETNMLCSSRWKKGRCRILISELP</sequence>
<accession>A0A2Z7D6I1</accession>
<organism evidence="2 3">
    <name type="scientific">Dorcoceras hygrometricum</name>
    <dbReference type="NCBI Taxonomy" id="472368"/>
    <lineage>
        <taxon>Eukaryota</taxon>
        <taxon>Viridiplantae</taxon>
        <taxon>Streptophyta</taxon>
        <taxon>Embryophyta</taxon>
        <taxon>Tracheophyta</taxon>
        <taxon>Spermatophyta</taxon>
        <taxon>Magnoliopsida</taxon>
        <taxon>eudicotyledons</taxon>
        <taxon>Gunneridae</taxon>
        <taxon>Pentapetalae</taxon>
        <taxon>asterids</taxon>
        <taxon>lamiids</taxon>
        <taxon>Lamiales</taxon>
        <taxon>Gesneriaceae</taxon>
        <taxon>Didymocarpoideae</taxon>
        <taxon>Trichosporeae</taxon>
        <taxon>Loxocarpinae</taxon>
        <taxon>Dorcoceras</taxon>
    </lineage>
</organism>
<keyword evidence="3" id="KW-1185">Reference proteome</keyword>
<evidence type="ECO:0000313" key="3">
    <source>
        <dbReference type="Proteomes" id="UP000250235"/>
    </source>
</evidence>
<dbReference type="Proteomes" id="UP000250235">
    <property type="component" value="Unassembled WGS sequence"/>
</dbReference>
<dbReference type="EMBL" id="KQ990605">
    <property type="protein sequence ID" value="KZV52878.1"/>
    <property type="molecule type" value="Genomic_DNA"/>
</dbReference>
<name>A0A2Z7D6I1_9LAMI</name>